<gene>
    <name evidence="3" type="ORF">HLH17_13920</name>
</gene>
<sequence length="138" mass="16038">MLLGMIRNATSELTEDEKSIFAMVHAVSQRKMTHLRAEHEIDLDIHEFSKRRGITKKEAFKRLVKAVEILFDRSFSFTELTENNHEAVCMTRWIGQYAHSIDANLENPTITIHASPFLIEHLDHISQYLESFIVKDVN</sequence>
<feature type="domain" description="Initiator Rep protein WH1" evidence="2">
    <location>
        <begin position="8"/>
        <end position="125"/>
    </location>
</feature>
<dbReference type="GO" id="GO:0006270">
    <property type="term" value="P:DNA replication initiation"/>
    <property type="evidence" value="ECO:0007669"/>
    <property type="project" value="InterPro"/>
</dbReference>
<dbReference type="AlphaFoldDB" id="A0A7Y2WBU6"/>
<dbReference type="EMBL" id="JABERL010000051">
    <property type="protein sequence ID" value="NNH78727.1"/>
    <property type="molecule type" value="Genomic_DNA"/>
</dbReference>
<dbReference type="InterPro" id="IPR036388">
    <property type="entry name" value="WH-like_DNA-bd_sf"/>
</dbReference>
<organism evidence="3 4">
    <name type="scientific">Acinetobacter terrae</name>
    <dbReference type="NCBI Taxonomy" id="2731247"/>
    <lineage>
        <taxon>Bacteria</taxon>
        <taxon>Pseudomonadati</taxon>
        <taxon>Pseudomonadota</taxon>
        <taxon>Gammaproteobacteria</taxon>
        <taxon>Moraxellales</taxon>
        <taxon>Moraxellaceae</taxon>
        <taxon>Acinetobacter</taxon>
        <taxon>Acinetobacter Taxon 24</taxon>
    </lineage>
</organism>
<comment type="similarity">
    <text evidence="1">Belongs to the initiator RepB protein family.</text>
</comment>
<dbReference type="InterPro" id="IPR036390">
    <property type="entry name" value="WH_DNA-bd_sf"/>
</dbReference>
<dbReference type="InterPro" id="IPR000525">
    <property type="entry name" value="Initiator_Rep_WH1"/>
</dbReference>
<protein>
    <submittedName>
        <fullName evidence="3">Replication initiation protein</fullName>
    </submittedName>
</protein>
<dbReference type="SUPFAM" id="SSF46785">
    <property type="entry name" value="Winged helix' DNA-binding domain"/>
    <property type="match status" value="1"/>
</dbReference>
<evidence type="ECO:0000313" key="4">
    <source>
        <dbReference type="Proteomes" id="UP000569202"/>
    </source>
</evidence>
<dbReference type="Proteomes" id="UP000569202">
    <property type="component" value="Unassembled WGS sequence"/>
</dbReference>
<accession>A0A7Y2WBU6</accession>
<evidence type="ECO:0000259" key="2">
    <source>
        <dbReference type="Pfam" id="PF01051"/>
    </source>
</evidence>
<dbReference type="Pfam" id="PF01051">
    <property type="entry name" value="Rep3_N"/>
    <property type="match status" value="1"/>
</dbReference>
<dbReference type="GO" id="GO:0003887">
    <property type="term" value="F:DNA-directed DNA polymerase activity"/>
    <property type="evidence" value="ECO:0007669"/>
    <property type="project" value="InterPro"/>
</dbReference>
<evidence type="ECO:0000256" key="1">
    <source>
        <dbReference type="ARBA" id="ARBA00038283"/>
    </source>
</evidence>
<reference evidence="3 4" key="1">
    <citation type="submission" date="2020-04" db="EMBL/GenBank/DDBJ databases">
        <title>Acinetobacter Taxon 24.</title>
        <authorList>
            <person name="Nemec A."/>
            <person name="Radolfova-Krizova L."/>
            <person name="Higgins P.G."/>
            <person name="Spanelova P."/>
        </authorList>
    </citation>
    <scope>NUCLEOTIDE SEQUENCE [LARGE SCALE GENOMIC DNA]</scope>
    <source>
        <strain evidence="3 4">ANC 5380</strain>
    </source>
</reference>
<proteinExistence type="inferred from homology"/>
<dbReference type="Gene3D" id="1.10.10.10">
    <property type="entry name" value="Winged helix-like DNA-binding domain superfamily/Winged helix DNA-binding domain"/>
    <property type="match status" value="1"/>
</dbReference>
<evidence type="ECO:0000313" key="3">
    <source>
        <dbReference type="EMBL" id="NNH78727.1"/>
    </source>
</evidence>
<dbReference type="RefSeq" id="WP_171540990.1">
    <property type="nucleotide sequence ID" value="NZ_JABERL010000051.1"/>
</dbReference>
<name>A0A7Y2WBU6_9GAMM</name>
<comment type="caution">
    <text evidence="3">The sequence shown here is derived from an EMBL/GenBank/DDBJ whole genome shotgun (WGS) entry which is preliminary data.</text>
</comment>